<evidence type="ECO:0000256" key="1">
    <source>
        <dbReference type="SAM" id="SignalP"/>
    </source>
</evidence>
<name>A0A975I6N7_9RHOB</name>
<keyword evidence="1" id="KW-0732">Signal</keyword>
<accession>A0A975I6N7</accession>
<dbReference type="Pfam" id="PF16868">
    <property type="entry name" value="NMT1_3"/>
    <property type="match status" value="1"/>
</dbReference>
<dbReference type="PANTHER" id="PTHR42941:SF1">
    <property type="entry name" value="SLL1037 PROTEIN"/>
    <property type="match status" value="1"/>
</dbReference>
<evidence type="ECO:0000313" key="2">
    <source>
        <dbReference type="EMBL" id="QTN35109.1"/>
    </source>
</evidence>
<dbReference type="InterPro" id="IPR011852">
    <property type="entry name" value="TRAP_TAXI"/>
</dbReference>
<dbReference type="KEGG" id="cact:HZ995_11510"/>
<gene>
    <name evidence="2" type="ORF">HZ995_11510</name>
</gene>
<dbReference type="Proteomes" id="UP000665026">
    <property type="component" value="Chromosome"/>
</dbReference>
<dbReference type="AlphaFoldDB" id="A0A975I6N7"/>
<feature type="chain" id="PRO_5037054807" evidence="1">
    <location>
        <begin position="24"/>
        <end position="336"/>
    </location>
</feature>
<reference evidence="2" key="1">
    <citation type="submission" date="2020-07" db="EMBL/GenBank/DDBJ databases">
        <title>Genome sequences of bacteria associated with the marine, planktonic diatom Thalassiosira profunda strain ECT2AJA-044.</title>
        <authorList>
            <person name="Gargas C.B."/>
            <person name="Roberts W.R."/>
            <person name="Alverson A.J."/>
        </authorList>
    </citation>
    <scope>NUCLEOTIDE SEQUENCE</scope>
    <source>
        <strain evidence="2">ECT2AJA-044</strain>
    </source>
</reference>
<dbReference type="SUPFAM" id="SSF53850">
    <property type="entry name" value="Periplasmic binding protein-like II"/>
    <property type="match status" value="1"/>
</dbReference>
<sequence length="336" mass="35649">MNILKTAAFAASMTLAAAAPSFADTLKAEGGSAAGLSALVPQLLSKYATDNHEIRVNVDQTLTRAALKVANGSIDMASIPAGAYDKMVKGKGPYKKVSEEAIAASGNVRALFSFLGGHYHPMTYADSGVESWEDIKGKRVFVGPPAGSASGQSMDMIEAITGYKAGEDYEAIKLAWGAANQAFEDGKFDLFMRTGTMGSAAIDQFGSAKQFRILSVPQEVIGTDAWAKYLQVPGRATDVMPAGTYANQVNADEDVLSSAYVMFMGVNKDMSDDVAYQLTKAMFENLDDAHSVNKGLTPLNLGNAFVSQKAKLHPGAIRYYEEAGVEVPAELRPDAS</sequence>
<dbReference type="NCBIfam" id="TIGR02122">
    <property type="entry name" value="TRAP_TAXI"/>
    <property type="match status" value="1"/>
</dbReference>
<feature type="signal peptide" evidence="1">
    <location>
        <begin position="1"/>
        <end position="23"/>
    </location>
</feature>
<dbReference type="PANTHER" id="PTHR42941">
    <property type="entry name" value="SLL1037 PROTEIN"/>
    <property type="match status" value="1"/>
</dbReference>
<dbReference type="RefSeq" id="WP_209355795.1">
    <property type="nucleotide sequence ID" value="NZ_CP060010.1"/>
</dbReference>
<organism evidence="2 3">
    <name type="scientific">Cognatishimia activa</name>
    <dbReference type="NCBI Taxonomy" id="1715691"/>
    <lineage>
        <taxon>Bacteria</taxon>
        <taxon>Pseudomonadati</taxon>
        <taxon>Pseudomonadota</taxon>
        <taxon>Alphaproteobacteria</taxon>
        <taxon>Rhodobacterales</taxon>
        <taxon>Paracoccaceae</taxon>
        <taxon>Cognatishimia</taxon>
    </lineage>
</organism>
<protein>
    <submittedName>
        <fullName evidence="2">TAXI family TRAP transporter solute-binding subunit</fullName>
    </submittedName>
</protein>
<dbReference type="Gene3D" id="3.40.190.10">
    <property type="entry name" value="Periplasmic binding protein-like II"/>
    <property type="match status" value="2"/>
</dbReference>
<dbReference type="EMBL" id="CP060010">
    <property type="protein sequence ID" value="QTN35109.1"/>
    <property type="molecule type" value="Genomic_DNA"/>
</dbReference>
<evidence type="ECO:0000313" key="3">
    <source>
        <dbReference type="Proteomes" id="UP000665026"/>
    </source>
</evidence>
<proteinExistence type="predicted"/>